<keyword evidence="10" id="KW-0489">Methyltransferase</keyword>
<dbReference type="GO" id="GO:0051998">
    <property type="term" value="F:protein carboxyl O-methyltransferase activity"/>
    <property type="evidence" value="ECO:0007669"/>
    <property type="project" value="UniProtKB-UniRule"/>
</dbReference>
<sequence length="435" mass="49559">MDTLPDSLSAKFKGSFAYKTVKDRIPSILVKVIDVLARNYGKFKEDYGEEGVEDAKGVVGRLSGLRNEMQTDKPVVPLTDTRADIKIWNRYLEEVRAAQGSDPSWFTSAWLYVECYMYRRIQQALEESTRLRTFDPFRAQKAAGLLNSESPIASLASYVHEATQDPSTLTQQDIHTLFNQLIQVNLWGNKCDLSISGGSENYQKHDPIQQLASLKPFIIINQTDQVWGRISQPKSSKRVDLVVDNAGFELFSDLVLAELLLVTKLADVIHFHLKAMPWFVSDATREDFMWTLDVLRASNHAAVSHYGNRWRQWVEDGTWVLHEHDFWTCPHDYSQMEAVAPDLYADLAKSHLVVFKGDLNYRKITGDLKWPHTVPFSRALRGFLPSALCTLRTLKADLIVGLEEGQAERIEREAEEAADWMVSGNWAVVQYCDQL</sequence>
<evidence type="ECO:0000256" key="7">
    <source>
        <dbReference type="ARBA" id="ARBA00023211"/>
    </source>
</evidence>
<comment type="catalytic activity">
    <reaction evidence="9 10">
        <text>beta-D-fructose 6-phosphate = dihydroxyacetone + D-glyceraldehyde 3-phosphate</text>
        <dbReference type="Rhea" id="RHEA:28002"/>
        <dbReference type="ChEBI" id="CHEBI:16016"/>
        <dbReference type="ChEBI" id="CHEBI:57634"/>
        <dbReference type="ChEBI" id="CHEBI:59776"/>
    </reaction>
</comment>
<dbReference type="InterPro" id="IPR036075">
    <property type="entry name" value="ARMT-1-like_metal-bd_sf"/>
</dbReference>
<comment type="cofactor">
    <cofactor evidence="10">
        <name>Mn(2+)</name>
        <dbReference type="ChEBI" id="CHEBI:29035"/>
    </cofactor>
    <cofactor evidence="10">
        <name>Ni(2+)</name>
        <dbReference type="ChEBI" id="CHEBI:49786"/>
    </cofactor>
</comment>
<evidence type="ECO:0000256" key="10">
    <source>
        <dbReference type="RuleBase" id="RU367030"/>
    </source>
</evidence>
<gene>
    <name evidence="13" type="primary">LOC109475035</name>
</gene>
<dbReference type="SUPFAM" id="SSF111321">
    <property type="entry name" value="AF1104-like"/>
    <property type="match status" value="1"/>
</dbReference>
<dbReference type="OrthoDB" id="541375at2759"/>
<dbReference type="GO" id="GO:0005634">
    <property type="term" value="C:nucleus"/>
    <property type="evidence" value="ECO:0007669"/>
    <property type="project" value="TreeGrafter"/>
</dbReference>
<comment type="catalytic activity">
    <reaction evidence="2 10">
        <text>beta-D-fructose 1-phosphate + H2O = D-fructose + phosphate</text>
        <dbReference type="Rhea" id="RHEA:35603"/>
        <dbReference type="ChEBI" id="CHEBI:15377"/>
        <dbReference type="ChEBI" id="CHEBI:37721"/>
        <dbReference type="ChEBI" id="CHEBI:43474"/>
        <dbReference type="ChEBI" id="CHEBI:138881"/>
    </reaction>
</comment>
<evidence type="ECO:0000313" key="13">
    <source>
        <dbReference type="RefSeq" id="XP_019631136.1"/>
    </source>
</evidence>
<evidence type="ECO:0000256" key="5">
    <source>
        <dbReference type="ARBA" id="ARBA00022723"/>
    </source>
</evidence>
<name>A0A6P4ZNC2_BRABE</name>
<evidence type="ECO:0000256" key="8">
    <source>
        <dbReference type="ARBA" id="ARBA00045980"/>
    </source>
</evidence>
<feature type="domain" description="Damage-control phosphatase ARMT1-like metal-binding" evidence="11">
    <location>
        <begin position="20"/>
        <end position="409"/>
    </location>
</feature>
<comment type="domain">
    <text evidence="10">Subfamily III proteins have a conserved RTxK motif about 40-50 residues from the C-terminus; the threonine may be replaced by serine or cysteine.</text>
</comment>
<dbReference type="EC" id="2.1.1.-" evidence="10"/>
<dbReference type="FunFam" id="1.20.930.60:FF:000001">
    <property type="entry name" value="protein-glutamate O-methyltransferase isoform X1"/>
    <property type="match status" value="1"/>
</dbReference>
<dbReference type="GO" id="GO:0016462">
    <property type="term" value="F:pyrophosphatase activity"/>
    <property type="evidence" value="ECO:0007669"/>
    <property type="project" value="UniProtKB-ARBA"/>
</dbReference>
<dbReference type="InterPro" id="IPR039763">
    <property type="entry name" value="ARMT1"/>
</dbReference>
<organism evidence="12 13">
    <name type="scientific">Branchiostoma belcheri</name>
    <name type="common">Amphioxus</name>
    <dbReference type="NCBI Taxonomy" id="7741"/>
    <lineage>
        <taxon>Eukaryota</taxon>
        <taxon>Metazoa</taxon>
        <taxon>Chordata</taxon>
        <taxon>Cephalochordata</taxon>
        <taxon>Leptocardii</taxon>
        <taxon>Amphioxiformes</taxon>
        <taxon>Branchiostomatidae</taxon>
        <taxon>Branchiostoma</taxon>
    </lineage>
</organism>
<dbReference type="PANTHER" id="PTHR12260:SF6">
    <property type="entry name" value="DAMAGE-CONTROL PHOSPHATASE ARMT1"/>
    <property type="match status" value="1"/>
</dbReference>
<evidence type="ECO:0000259" key="11">
    <source>
        <dbReference type="Pfam" id="PF01937"/>
    </source>
</evidence>
<evidence type="ECO:0000313" key="12">
    <source>
        <dbReference type="Proteomes" id="UP000515135"/>
    </source>
</evidence>
<keyword evidence="5 10" id="KW-0479">Metal-binding</keyword>
<comment type="function">
    <text evidence="8 10">Metal-dependent phosphatase that shows phosphatase activity against several substrates, including fructose-1-phosphate and fructose-6-phosphate. Its preference for fructose-1-phosphate, a strong glycating agent that causes DNA damage rather than a canonical yeast metabolite, suggests a damage-control function in hexose phosphate metabolism. Has also been shown to have O-methyltransferase activity that methylates glutamate residues of target proteins to form gamma-glutamyl methyl ester residues. Possibly methylates PCNA, suggesting it is involved in the DNA damage response.</text>
</comment>
<dbReference type="RefSeq" id="XP_019631136.1">
    <property type="nucleotide sequence ID" value="XM_019775577.1"/>
</dbReference>
<comment type="similarity">
    <text evidence="3 10">Belongs to the damage-control phosphatase family. Sugar phosphate phosphatase III subfamily.</text>
</comment>
<dbReference type="GO" id="GO:0016791">
    <property type="term" value="F:phosphatase activity"/>
    <property type="evidence" value="ECO:0007669"/>
    <property type="project" value="TreeGrafter"/>
</dbReference>
<accession>A0A6P4ZNC2</accession>
<dbReference type="AlphaFoldDB" id="A0A6P4ZNC2"/>
<dbReference type="InterPro" id="IPR002791">
    <property type="entry name" value="ARMT1-like_metal-bd"/>
</dbReference>
<dbReference type="PANTHER" id="PTHR12260">
    <property type="entry name" value="DAMAGE-CONTROL PHOSPHATASE ARMT1"/>
    <property type="match status" value="1"/>
</dbReference>
<dbReference type="GeneID" id="109475035"/>
<evidence type="ECO:0000256" key="9">
    <source>
        <dbReference type="ARBA" id="ARBA00048809"/>
    </source>
</evidence>
<dbReference type="Gene3D" id="1.20.930.60">
    <property type="match status" value="1"/>
</dbReference>
<keyword evidence="4" id="KW-0533">Nickel</keyword>
<protein>
    <recommendedName>
        <fullName evidence="10">Sugar phosphate phosphatase</fullName>
        <ecNumber evidence="10">2.1.1.-</ecNumber>
        <ecNumber evidence="10">3.1.3.-</ecNumber>
    </recommendedName>
</protein>
<evidence type="ECO:0000256" key="3">
    <source>
        <dbReference type="ARBA" id="ARBA00009519"/>
    </source>
</evidence>
<keyword evidence="12" id="KW-1185">Reference proteome</keyword>
<keyword evidence="7 10" id="KW-0464">Manganese</keyword>
<dbReference type="FunFam" id="3.40.50.10880:FF:000005">
    <property type="entry name" value="DUF89-domain-containing protein"/>
    <property type="match status" value="1"/>
</dbReference>
<reference evidence="13" key="1">
    <citation type="submission" date="2025-08" db="UniProtKB">
        <authorList>
            <consortium name="RefSeq"/>
        </authorList>
    </citation>
    <scope>IDENTIFICATION</scope>
    <source>
        <tissue evidence="13">Gonad</tissue>
    </source>
</reference>
<evidence type="ECO:0000256" key="1">
    <source>
        <dbReference type="ARBA" id="ARBA00000807"/>
    </source>
</evidence>
<proteinExistence type="inferred from homology"/>
<keyword evidence="10" id="KW-0808">Transferase</keyword>
<dbReference type="Proteomes" id="UP000515135">
    <property type="component" value="Unplaced"/>
</dbReference>
<dbReference type="GO" id="GO:0046872">
    <property type="term" value="F:metal ion binding"/>
    <property type="evidence" value="ECO:0007669"/>
    <property type="project" value="UniProtKB-UniRule"/>
</dbReference>
<dbReference type="EC" id="3.1.3.-" evidence="10"/>
<keyword evidence="6 10" id="KW-0378">Hydrolase</keyword>
<evidence type="ECO:0000256" key="6">
    <source>
        <dbReference type="ARBA" id="ARBA00022801"/>
    </source>
</evidence>
<comment type="catalytic activity">
    <reaction evidence="1 10">
        <text>L-glutamyl-[protein] + S-adenosyl-L-methionine = [protein]-L-glutamate 5-O-methyl ester + S-adenosyl-L-homocysteine</text>
        <dbReference type="Rhea" id="RHEA:24452"/>
        <dbReference type="Rhea" id="RHEA-COMP:10208"/>
        <dbReference type="Rhea" id="RHEA-COMP:10311"/>
        <dbReference type="ChEBI" id="CHEBI:29973"/>
        <dbReference type="ChEBI" id="CHEBI:57856"/>
        <dbReference type="ChEBI" id="CHEBI:59789"/>
        <dbReference type="ChEBI" id="CHEBI:82795"/>
    </reaction>
</comment>
<dbReference type="KEGG" id="bbel:109475035"/>
<dbReference type="GO" id="GO:0006974">
    <property type="term" value="P:DNA damage response"/>
    <property type="evidence" value="ECO:0007669"/>
    <property type="project" value="TreeGrafter"/>
</dbReference>
<dbReference type="GO" id="GO:0032259">
    <property type="term" value="P:methylation"/>
    <property type="evidence" value="ECO:0007669"/>
    <property type="project" value="UniProtKB-KW"/>
</dbReference>
<dbReference type="GO" id="GO:0030643">
    <property type="term" value="P:intracellular phosphate ion homeostasis"/>
    <property type="evidence" value="ECO:0007669"/>
    <property type="project" value="UniProtKB-ARBA"/>
</dbReference>
<dbReference type="Pfam" id="PF01937">
    <property type="entry name" value="ARMT1-like_dom"/>
    <property type="match status" value="1"/>
</dbReference>
<evidence type="ECO:0000256" key="4">
    <source>
        <dbReference type="ARBA" id="ARBA00022596"/>
    </source>
</evidence>
<dbReference type="Gene3D" id="3.40.50.10880">
    <property type="entry name" value="Uncharacterised protein PF01937, DUF89, domain 3"/>
    <property type="match status" value="1"/>
</dbReference>
<evidence type="ECO:0000256" key="2">
    <source>
        <dbReference type="ARBA" id="ARBA00001326"/>
    </source>
</evidence>